<comment type="caution">
    <text evidence="4">The sequence shown here is derived from an EMBL/GenBank/DDBJ whole genome shotgun (WGS) entry which is preliminary data.</text>
</comment>
<evidence type="ECO:0000313" key="4">
    <source>
        <dbReference type="EMBL" id="PWK18198.1"/>
    </source>
</evidence>
<name>A0A316DKU5_9FLAO</name>
<evidence type="ECO:0000256" key="2">
    <source>
        <dbReference type="ARBA" id="ARBA00022679"/>
    </source>
</evidence>
<dbReference type="AlphaFoldDB" id="A0A316DKU5"/>
<protein>
    <submittedName>
        <fullName evidence="4">Methyltransferase family protein</fullName>
    </submittedName>
</protein>
<dbReference type="GO" id="GO:0008168">
    <property type="term" value="F:methyltransferase activity"/>
    <property type="evidence" value="ECO:0007669"/>
    <property type="project" value="UniProtKB-KW"/>
</dbReference>
<evidence type="ECO:0000313" key="5">
    <source>
        <dbReference type="Proteomes" id="UP000245430"/>
    </source>
</evidence>
<organism evidence="4 5">
    <name type="scientific">Xanthomarina spongicola</name>
    <dbReference type="NCBI Taxonomy" id="570520"/>
    <lineage>
        <taxon>Bacteria</taxon>
        <taxon>Pseudomonadati</taxon>
        <taxon>Bacteroidota</taxon>
        <taxon>Flavobacteriia</taxon>
        <taxon>Flavobacteriales</taxon>
        <taxon>Flavobacteriaceae</taxon>
        <taxon>Xanthomarina</taxon>
    </lineage>
</organism>
<dbReference type="Pfam" id="PF13489">
    <property type="entry name" value="Methyltransf_23"/>
    <property type="match status" value="1"/>
</dbReference>
<keyword evidence="2 4" id="KW-0808">Transferase</keyword>
<dbReference type="CDD" id="cd02440">
    <property type="entry name" value="AdoMet_MTases"/>
    <property type="match status" value="1"/>
</dbReference>
<dbReference type="Proteomes" id="UP000245430">
    <property type="component" value="Unassembled WGS sequence"/>
</dbReference>
<sequence length="258" mass="29616">MTEVIFKIETKIKQIATTSIKSRNDKTMKDLFGKALLDYQNDNYTEDIITSTNISENDELPLPYLFRSFKEMPKLEKKALQLSKGKILDVGCGSGSHSLYLQEKGLDVKAIDISKGAIEVAKKRGVLNAEVLDILDEKETFHTILFLMNGTGIFQELKNVSKYLKHLKSLLKPKGQILIDSSDIKYMYEDEDGGLWIDTNANYYGELDYYLCYKNEDEEPMKWLYLDFDTLKLACESVGLTCEKVMDGKHYDYLAKLY</sequence>
<evidence type="ECO:0000256" key="3">
    <source>
        <dbReference type="ARBA" id="ARBA00022691"/>
    </source>
</evidence>
<dbReference type="SUPFAM" id="SSF53335">
    <property type="entry name" value="S-adenosyl-L-methionine-dependent methyltransferases"/>
    <property type="match status" value="1"/>
</dbReference>
<evidence type="ECO:0000256" key="1">
    <source>
        <dbReference type="ARBA" id="ARBA00022603"/>
    </source>
</evidence>
<accession>A0A316DKU5</accession>
<reference evidence="4 5" key="1">
    <citation type="submission" date="2018-05" db="EMBL/GenBank/DDBJ databases">
        <title>Genomic Encyclopedia of Archaeal and Bacterial Type Strains, Phase II (KMG-II): from individual species to whole genera.</title>
        <authorList>
            <person name="Goeker M."/>
        </authorList>
    </citation>
    <scope>NUCLEOTIDE SEQUENCE [LARGE SCALE GENOMIC DNA]</scope>
    <source>
        <strain evidence="4 5">DSM 22637</strain>
    </source>
</reference>
<proteinExistence type="predicted"/>
<keyword evidence="3" id="KW-0949">S-adenosyl-L-methionine</keyword>
<dbReference type="InterPro" id="IPR029063">
    <property type="entry name" value="SAM-dependent_MTases_sf"/>
</dbReference>
<dbReference type="GO" id="GO:0032259">
    <property type="term" value="P:methylation"/>
    <property type="evidence" value="ECO:0007669"/>
    <property type="project" value="UniProtKB-KW"/>
</dbReference>
<gene>
    <name evidence="4" type="ORF">LX78_02107</name>
</gene>
<dbReference type="Gene3D" id="3.40.50.150">
    <property type="entry name" value="Vaccinia Virus protein VP39"/>
    <property type="match status" value="1"/>
</dbReference>
<keyword evidence="5" id="KW-1185">Reference proteome</keyword>
<dbReference type="PANTHER" id="PTHR43464:SF19">
    <property type="entry name" value="UBIQUINONE BIOSYNTHESIS O-METHYLTRANSFERASE, MITOCHONDRIAL"/>
    <property type="match status" value="1"/>
</dbReference>
<dbReference type="PANTHER" id="PTHR43464">
    <property type="entry name" value="METHYLTRANSFERASE"/>
    <property type="match status" value="1"/>
</dbReference>
<keyword evidence="1 4" id="KW-0489">Methyltransferase</keyword>
<dbReference type="EMBL" id="QGGP01000005">
    <property type="protein sequence ID" value="PWK18198.1"/>
    <property type="molecule type" value="Genomic_DNA"/>
</dbReference>